<organism evidence="12 13">
    <name type="scientific">Equus asinus</name>
    <name type="common">Donkey</name>
    <name type="synonym">Equus africanus asinus</name>
    <dbReference type="NCBI Taxonomy" id="9793"/>
    <lineage>
        <taxon>Eukaryota</taxon>
        <taxon>Metazoa</taxon>
        <taxon>Chordata</taxon>
        <taxon>Craniata</taxon>
        <taxon>Vertebrata</taxon>
        <taxon>Euteleostomi</taxon>
        <taxon>Mammalia</taxon>
        <taxon>Eutheria</taxon>
        <taxon>Laurasiatheria</taxon>
        <taxon>Perissodactyla</taxon>
        <taxon>Equidae</taxon>
        <taxon>Equus</taxon>
    </lineage>
</organism>
<name>A0A8C4MYU8_EQUAS</name>
<dbReference type="FunFam" id="3.10.20.80:FF:000002">
    <property type="entry name" value="Mitochondrial translational initiation factor 3"/>
    <property type="match status" value="1"/>
</dbReference>
<comment type="similarity">
    <text evidence="2">Belongs to the IF-3 family.</text>
</comment>
<keyword evidence="13" id="KW-1185">Reference proteome</keyword>
<dbReference type="Proteomes" id="UP000694387">
    <property type="component" value="Chromosome 9"/>
</dbReference>
<evidence type="ECO:0000256" key="7">
    <source>
        <dbReference type="ARBA" id="ARBA00059316"/>
    </source>
</evidence>
<dbReference type="FunFam" id="3.30.110.10:FF:000004">
    <property type="entry name" value="Translation initiation factor IF-3, mitochondrial"/>
    <property type="match status" value="1"/>
</dbReference>
<gene>
    <name evidence="12" type="primary">MTIF3</name>
</gene>
<dbReference type="Pfam" id="PF00707">
    <property type="entry name" value="IF3_C"/>
    <property type="match status" value="1"/>
</dbReference>
<evidence type="ECO:0000256" key="2">
    <source>
        <dbReference type="ARBA" id="ARBA00005439"/>
    </source>
</evidence>
<evidence type="ECO:0000259" key="10">
    <source>
        <dbReference type="Pfam" id="PF00707"/>
    </source>
</evidence>
<dbReference type="InterPro" id="IPR019814">
    <property type="entry name" value="Translation_initiation_fac_3_N"/>
</dbReference>
<evidence type="ECO:0000256" key="9">
    <source>
        <dbReference type="SAM" id="MobiDB-lite"/>
    </source>
</evidence>
<evidence type="ECO:0000256" key="1">
    <source>
        <dbReference type="ARBA" id="ARBA00004173"/>
    </source>
</evidence>
<dbReference type="InterPro" id="IPR019815">
    <property type="entry name" value="Translation_initiation_fac_3_C"/>
</dbReference>
<keyword evidence="3" id="KW-0396">Initiation factor</keyword>
<keyword evidence="4" id="KW-0648">Protein biosynthesis</keyword>
<accession>A0A8C4MYU8</accession>
<dbReference type="Gene3D" id="3.30.110.10">
    <property type="entry name" value="Translation initiation factor 3 (IF-3), C-terminal domain"/>
    <property type="match status" value="1"/>
</dbReference>
<feature type="region of interest" description="Disordered" evidence="9">
    <location>
        <begin position="284"/>
        <end position="306"/>
    </location>
</feature>
<reference evidence="12 13" key="1">
    <citation type="journal article" date="2020" name="Nat. Commun.">
        <title>Donkey genomes provide new insights into domestication and selection for coat color.</title>
        <authorList>
            <person name="Wang"/>
            <person name="C."/>
            <person name="Li"/>
            <person name="H."/>
            <person name="Guo"/>
            <person name="Y."/>
            <person name="Huang"/>
            <person name="J."/>
            <person name="Sun"/>
            <person name="Y."/>
            <person name="Min"/>
            <person name="J."/>
            <person name="Wang"/>
            <person name="J."/>
            <person name="Fang"/>
            <person name="X."/>
            <person name="Zhao"/>
            <person name="Z."/>
            <person name="Wang"/>
            <person name="S."/>
            <person name="Zhang"/>
            <person name="Y."/>
            <person name="Liu"/>
            <person name="Q."/>
            <person name="Jiang"/>
            <person name="Q."/>
            <person name="Wang"/>
            <person name="X."/>
            <person name="Guo"/>
            <person name="Y."/>
            <person name="Yang"/>
            <person name="C."/>
            <person name="Wang"/>
            <person name="Y."/>
            <person name="Tian"/>
            <person name="F."/>
            <person name="Zhuang"/>
            <person name="G."/>
            <person name="Fan"/>
            <person name="Y."/>
            <person name="Gao"/>
            <person name="Q."/>
            <person name="Li"/>
            <person name="Y."/>
            <person name="Ju"/>
            <person name="Z."/>
            <person name="Li"/>
            <person name="J."/>
            <person name="Li"/>
            <person name="R."/>
            <person name="Hou"/>
            <person name="M."/>
            <person name="Yang"/>
            <person name="G."/>
            <person name="Liu"/>
            <person name="G."/>
            <person name="Liu"/>
            <person name="W."/>
            <person name="Guo"/>
            <person name="J."/>
            <person name="Pan"/>
            <person name="S."/>
            <person name="Fan"/>
            <person name="G."/>
            <person name="Zhang"/>
            <person name="W."/>
            <person name="Zhang"/>
            <person name="R."/>
            <person name="Yu"/>
            <person name="J."/>
            <person name="Zhang"/>
            <person name="X."/>
            <person name="Yin"/>
            <person name="Q."/>
            <person name="Ji"/>
            <person name="C."/>
            <person name="Jin"/>
            <person name="Y."/>
            <person name="Yue"/>
            <person name="G."/>
            <person name="Liu"/>
            <person name="M."/>
            <person name="Xu"/>
            <person name="J."/>
            <person name="Liu"/>
            <person name="S."/>
            <person name="Jordana"/>
            <person name="J."/>
            <person name="Noce"/>
            <person name="A."/>
            <person name="Amills"/>
            <person name="M."/>
            <person name="Wu"/>
            <person name="D.D."/>
            <person name="Li"/>
            <person name="S."/>
            <person name="Zhou"/>
            <person name="X. and Zhong"/>
            <person name="J."/>
        </authorList>
    </citation>
    <scope>NUCLEOTIDE SEQUENCE [LARGE SCALE GENOMIC DNA]</scope>
</reference>
<dbReference type="Ensembl" id="ENSEAST00005035849.2">
    <property type="protein sequence ID" value="ENSEASP00005032895.2"/>
    <property type="gene ID" value="ENSEASG00005022492.2"/>
</dbReference>
<reference evidence="12" key="2">
    <citation type="submission" date="2025-08" db="UniProtKB">
        <authorList>
            <consortium name="Ensembl"/>
        </authorList>
    </citation>
    <scope>IDENTIFICATION</scope>
</reference>
<dbReference type="InterPro" id="IPR036787">
    <property type="entry name" value="T_IF-3_N_sf"/>
</dbReference>
<proteinExistence type="inferred from homology"/>
<dbReference type="GO" id="GO:0005739">
    <property type="term" value="C:mitochondrion"/>
    <property type="evidence" value="ECO:0007669"/>
    <property type="project" value="UniProtKB-SubCell"/>
</dbReference>
<dbReference type="GO" id="GO:0032790">
    <property type="term" value="P:ribosome disassembly"/>
    <property type="evidence" value="ECO:0007669"/>
    <property type="project" value="Ensembl"/>
</dbReference>
<comment type="function">
    <text evidence="7">IF-3 binds to the 28S ribosomal subunit and shifts the equilibrium between 55S ribosomes and their 39S and 28S subunits in favor of the free subunits, thus enhancing the availability of 28S subunits on which protein synthesis initiation begins.</text>
</comment>
<reference evidence="12" key="3">
    <citation type="submission" date="2025-09" db="UniProtKB">
        <authorList>
            <consortium name="Ensembl"/>
        </authorList>
    </citation>
    <scope>IDENTIFICATION</scope>
</reference>
<evidence type="ECO:0000256" key="8">
    <source>
        <dbReference type="ARBA" id="ARBA00073270"/>
    </source>
</evidence>
<keyword evidence="5" id="KW-0809">Transit peptide</keyword>
<feature type="domain" description="Translation initiation factor 3 C-terminal" evidence="10">
    <location>
        <begin position="193"/>
        <end position="273"/>
    </location>
</feature>
<evidence type="ECO:0000259" key="11">
    <source>
        <dbReference type="Pfam" id="PF05198"/>
    </source>
</evidence>
<dbReference type="GO" id="GO:0043024">
    <property type="term" value="F:ribosomal small subunit binding"/>
    <property type="evidence" value="ECO:0007669"/>
    <property type="project" value="Ensembl"/>
</dbReference>
<dbReference type="PANTHER" id="PTHR10938">
    <property type="entry name" value="TRANSLATION INITIATION FACTOR IF-3"/>
    <property type="match status" value="1"/>
</dbReference>
<dbReference type="GO" id="GO:0070124">
    <property type="term" value="P:mitochondrial translational initiation"/>
    <property type="evidence" value="ECO:0007669"/>
    <property type="project" value="TreeGrafter"/>
</dbReference>
<dbReference type="InterPro" id="IPR036788">
    <property type="entry name" value="T_IF-3_C_sf"/>
</dbReference>
<dbReference type="Gene3D" id="3.10.20.80">
    <property type="entry name" value="Translation initiation factor 3 (IF-3), N-terminal domain"/>
    <property type="match status" value="1"/>
</dbReference>
<dbReference type="SUPFAM" id="SSF54364">
    <property type="entry name" value="Translation initiation factor IF3, N-terminal domain"/>
    <property type="match status" value="1"/>
</dbReference>
<dbReference type="GO" id="GO:0008135">
    <property type="term" value="F:translation factor activity, RNA binding"/>
    <property type="evidence" value="ECO:0007669"/>
    <property type="project" value="Ensembl"/>
</dbReference>
<dbReference type="SUPFAM" id="SSF55200">
    <property type="entry name" value="Translation initiation factor IF3, C-terminal domain"/>
    <property type="match status" value="1"/>
</dbReference>
<evidence type="ECO:0000313" key="13">
    <source>
        <dbReference type="Proteomes" id="UP000694387"/>
    </source>
</evidence>
<sequence>MPLTVQHSNHEVKPASWCVPNAQLTFVGDAFLTLMAAVFLKRLTLQIIKTEKNYTRRCFGKYIMQKTVPAPLSLIASAPRLSYLIRAKAFSTVEDTQDERKKKKKNETAFSNIGRKINERIIHVLDEKGNDLGNMHRANVIRLMDERDLRLVRRNPGADPPQYQLMTGIQIHEERLRLRESGKARPTPGPTLTKELTFSSNIGQHDLDTKSKQIQQWIEKKYKVQITIKKGKNAEEPENKIEEIFNHILQTMPGIATFSSRPQSVKGGKAVMCVLRHLSKKEEDAYRETQGTQKGDTLNRENRIEN</sequence>
<dbReference type="AlphaFoldDB" id="A0A8C4MYU8"/>
<dbReference type="Pfam" id="PF05198">
    <property type="entry name" value="IF3_N"/>
    <property type="match status" value="1"/>
</dbReference>
<feature type="compositionally biased region" description="Basic and acidic residues" evidence="9">
    <location>
        <begin position="297"/>
        <end position="306"/>
    </location>
</feature>
<dbReference type="InterPro" id="IPR001288">
    <property type="entry name" value="Translation_initiation_fac_3"/>
</dbReference>
<evidence type="ECO:0000256" key="3">
    <source>
        <dbReference type="ARBA" id="ARBA00022540"/>
    </source>
</evidence>
<dbReference type="GO" id="GO:0003743">
    <property type="term" value="F:translation initiation factor activity"/>
    <property type="evidence" value="ECO:0007669"/>
    <property type="project" value="UniProtKB-KW"/>
</dbReference>
<dbReference type="GeneTree" id="ENSGT00390000014424"/>
<dbReference type="PANTHER" id="PTHR10938:SF0">
    <property type="entry name" value="TRANSLATION INITIATION FACTOR IF-3, MITOCHONDRIAL"/>
    <property type="match status" value="1"/>
</dbReference>
<evidence type="ECO:0000256" key="6">
    <source>
        <dbReference type="ARBA" id="ARBA00023128"/>
    </source>
</evidence>
<evidence type="ECO:0000256" key="4">
    <source>
        <dbReference type="ARBA" id="ARBA00022917"/>
    </source>
</evidence>
<evidence type="ECO:0000313" key="12">
    <source>
        <dbReference type="Ensembl" id="ENSEASP00005032895.2"/>
    </source>
</evidence>
<feature type="domain" description="Translation initiation factor 3 N-terminal" evidence="11">
    <location>
        <begin position="113"/>
        <end position="180"/>
    </location>
</feature>
<comment type="subcellular location">
    <subcellularLocation>
        <location evidence="1">Mitochondrion</location>
    </subcellularLocation>
</comment>
<keyword evidence="6" id="KW-0496">Mitochondrion</keyword>
<protein>
    <recommendedName>
        <fullName evidence="8">Translation initiation factor IF-3, mitochondrial</fullName>
    </recommendedName>
</protein>
<evidence type="ECO:0000256" key="5">
    <source>
        <dbReference type="ARBA" id="ARBA00022946"/>
    </source>
</evidence>